<comment type="caution">
    <text evidence="3">The sequence shown here is derived from an EMBL/GenBank/DDBJ whole genome shotgun (WGS) entry which is preliminary data.</text>
</comment>
<accession>A0ABU5Y7I8</accession>
<evidence type="ECO:0000256" key="2">
    <source>
        <dbReference type="SAM" id="Phobius"/>
    </source>
</evidence>
<gene>
    <name evidence="3" type="ORF">VJJ49_01505</name>
</gene>
<protein>
    <submittedName>
        <fullName evidence="3">Uncharacterized protein</fullName>
    </submittedName>
</protein>
<feature type="region of interest" description="Disordered" evidence="1">
    <location>
        <begin position="156"/>
        <end position="223"/>
    </location>
</feature>
<feature type="transmembrane region" description="Helical" evidence="2">
    <location>
        <begin position="230"/>
        <end position="248"/>
    </location>
</feature>
<organism evidence="3 4">
    <name type="scientific">Capnocytophaga gingivalis</name>
    <dbReference type="NCBI Taxonomy" id="1017"/>
    <lineage>
        <taxon>Bacteria</taxon>
        <taxon>Pseudomonadati</taxon>
        <taxon>Bacteroidota</taxon>
        <taxon>Flavobacteriia</taxon>
        <taxon>Flavobacteriales</taxon>
        <taxon>Flavobacteriaceae</taxon>
        <taxon>Capnocytophaga</taxon>
    </lineage>
</organism>
<keyword evidence="4" id="KW-1185">Reference proteome</keyword>
<keyword evidence="2" id="KW-0812">Transmembrane</keyword>
<keyword evidence="2" id="KW-1133">Transmembrane helix</keyword>
<dbReference type="Proteomes" id="UP001324270">
    <property type="component" value="Unassembled WGS sequence"/>
</dbReference>
<evidence type="ECO:0000256" key="1">
    <source>
        <dbReference type="SAM" id="MobiDB-lite"/>
    </source>
</evidence>
<dbReference type="EMBL" id="JAYKBV010000002">
    <property type="protein sequence ID" value="MEB3039369.1"/>
    <property type="molecule type" value="Genomic_DNA"/>
</dbReference>
<feature type="compositionally biased region" description="Low complexity" evidence="1">
    <location>
        <begin position="173"/>
        <end position="187"/>
    </location>
</feature>
<keyword evidence="2" id="KW-0472">Membrane</keyword>
<sequence>MRTFTTNEYKNSPLYQNNPGNLPNKGEDWGGKVPKALRKGNDKYEEFITVEYGLRALMINIRTIMDKGKRNTILEFSHRFHPAAGTQKVALYQSTLSKALGVDKNKRITAFTKDFYIKMAKAIASIEMGSSAHYIPEDAYDTAYIYMGINMTSGGNPVMPENKKPANTPPNKPSGGNTQQNGGNKQGDSTPQQGGGNQQGNTQQGGSNLADPNLQNPYPTDPNSGQGSNVFLWVGVAIVVGTGGYLLYDHYAQKGNKK</sequence>
<evidence type="ECO:0000313" key="4">
    <source>
        <dbReference type="Proteomes" id="UP001324270"/>
    </source>
</evidence>
<proteinExistence type="predicted"/>
<feature type="compositionally biased region" description="Polar residues" evidence="1">
    <location>
        <begin position="213"/>
        <end position="223"/>
    </location>
</feature>
<name>A0ABU5Y7I8_9FLAO</name>
<dbReference type="RefSeq" id="WP_323978702.1">
    <property type="nucleotide sequence ID" value="NZ_JAYKBV010000002.1"/>
</dbReference>
<feature type="compositionally biased region" description="Polar residues" evidence="1">
    <location>
        <begin position="1"/>
        <end position="21"/>
    </location>
</feature>
<reference evidence="3 4" key="1">
    <citation type="submission" date="2023-12" db="EMBL/GenBank/DDBJ databases">
        <title>Genomic sequences of Capnocytophaga and Parvimonas strains.</title>
        <authorList>
            <person name="Watt R.M."/>
            <person name="Wang M."/>
            <person name="Yang T."/>
            <person name="Tong W.M."/>
        </authorList>
    </citation>
    <scope>NUCLEOTIDE SEQUENCE [LARGE SCALE GENOMIC DNA]</scope>
    <source>
        <strain evidence="3 4">CCUG 13156</strain>
    </source>
</reference>
<feature type="region of interest" description="Disordered" evidence="1">
    <location>
        <begin position="1"/>
        <end position="28"/>
    </location>
</feature>
<evidence type="ECO:0000313" key="3">
    <source>
        <dbReference type="EMBL" id="MEB3039369.1"/>
    </source>
</evidence>